<dbReference type="SUPFAM" id="SSF53474">
    <property type="entry name" value="alpha/beta-Hydrolases"/>
    <property type="match status" value="1"/>
</dbReference>
<accession>A0A6J4T154</accession>
<reference evidence="2" key="1">
    <citation type="submission" date="2020-02" db="EMBL/GenBank/DDBJ databases">
        <authorList>
            <person name="Meier V. D."/>
        </authorList>
    </citation>
    <scope>NUCLEOTIDE SEQUENCE</scope>
    <source>
        <strain evidence="2">AVDCRST_MAG39</strain>
    </source>
</reference>
<proteinExistence type="predicted"/>
<evidence type="ECO:0000259" key="1">
    <source>
        <dbReference type="Pfam" id="PF01738"/>
    </source>
</evidence>
<dbReference type="InterPro" id="IPR050261">
    <property type="entry name" value="FrsA_esterase"/>
</dbReference>
<dbReference type="Pfam" id="PF01738">
    <property type="entry name" value="DLH"/>
    <property type="match status" value="1"/>
</dbReference>
<dbReference type="InterPro" id="IPR002925">
    <property type="entry name" value="Dienelactn_hydro"/>
</dbReference>
<dbReference type="EMBL" id="CADCVW010000078">
    <property type="protein sequence ID" value="CAA9510459.1"/>
    <property type="molecule type" value="Genomic_DNA"/>
</dbReference>
<name>A0A6J4T154_9SPHN</name>
<evidence type="ECO:0000313" key="2">
    <source>
        <dbReference type="EMBL" id="CAA9510459.1"/>
    </source>
</evidence>
<dbReference type="Gene3D" id="3.40.50.1820">
    <property type="entry name" value="alpha/beta hydrolase"/>
    <property type="match status" value="1"/>
</dbReference>
<dbReference type="PANTHER" id="PTHR22946">
    <property type="entry name" value="DIENELACTONE HYDROLASE DOMAIN-CONTAINING PROTEIN-RELATED"/>
    <property type="match status" value="1"/>
</dbReference>
<dbReference type="InterPro" id="IPR029058">
    <property type="entry name" value="AB_hydrolase_fold"/>
</dbReference>
<gene>
    <name evidence="2" type="ORF">AVDCRST_MAG39-1987</name>
</gene>
<keyword evidence="2" id="KW-0378">Hydrolase</keyword>
<dbReference type="GO" id="GO:0016787">
    <property type="term" value="F:hydrolase activity"/>
    <property type="evidence" value="ECO:0007669"/>
    <property type="project" value="UniProtKB-KW"/>
</dbReference>
<feature type="domain" description="Dienelactone hydrolase" evidence="1">
    <location>
        <begin position="17"/>
        <end position="233"/>
    </location>
</feature>
<dbReference type="AlphaFoldDB" id="A0A6J4T154"/>
<organism evidence="2">
    <name type="scientific">uncultured Sphingomonadaceae bacterium</name>
    <dbReference type="NCBI Taxonomy" id="169976"/>
    <lineage>
        <taxon>Bacteria</taxon>
        <taxon>Pseudomonadati</taxon>
        <taxon>Pseudomonadota</taxon>
        <taxon>Alphaproteobacteria</taxon>
        <taxon>Sphingomonadales</taxon>
        <taxon>Sphingomonadaceae</taxon>
        <taxon>environmental samples</taxon>
    </lineage>
</organism>
<dbReference type="PANTHER" id="PTHR22946:SF0">
    <property type="entry name" value="DIENELACTONE HYDROLASE DOMAIN-CONTAINING PROTEIN"/>
    <property type="match status" value="1"/>
</dbReference>
<protein>
    <submittedName>
        <fullName evidence="2">Dienelactone hydrolase family protein</fullName>
    </submittedName>
</protein>
<sequence length="235" mass="24381">MSEPLVYRDGALGCRGELHRPDGVANGRAVLVVHEADGIGGNVRRRAAQFADLGYAALVADLYGEGRTFDGDSYREPMMALRNNPPAFRRRVQAGVDALAGAAGIGPERIAAVGYCFGGLAVLELARGGAPVAAVASFHGLLTSPAPAGPGAIRAKVFAAAGALDPLVPPADVAAFQAEMGEARADWQLHVYGPALHSFTNVGVAGSPDPRMDYHAPSDRQSWAAMLAFFAEAFA</sequence>